<evidence type="ECO:0000313" key="2">
    <source>
        <dbReference type="EMBL" id="GAA0345843.1"/>
    </source>
</evidence>
<name>A0ABP3GKX3_9BACI</name>
<evidence type="ECO:0000313" key="3">
    <source>
        <dbReference type="Proteomes" id="UP001500782"/>
    </source>
</evidence>
<dbReference type="NCBIfam" id="NF041002">
    <property type="entry name" value="pilin_ComGF"/>
    <property type="match status" value="1"/>
</dbReference>
<accession>A0ABP3GKX3</accession>
<keyword evidence="1" id="KW-0812">Transmembrane</keyword>
<feature type="transmembrane region" description="Helical" evidence="1">
    <location>
        <begin position="25"/>
        <end position="47"/>
    </location>
</feature>
<dbReference type="EMBL" id="BAAADJ010000064">
    <property type="protein sequence ID" value="GAA0345843.1"/>
    <property type="molecule type" value="Genomic_DNA"/>
</dbReference>
<keyword evidence="3" id="KW-1185">Reference proteome</keyword>
<sequence length="158" mass="18631">MTKKILSLFVLRSFKDNNGLTLIESLVSFSIWMIICHMFFVGIFFLAELNEKVKQNEEYEFFVFFEEIQRELYLANSVNVSTASFTLHLPTRSISYSKYNDYVRRRVNGTGHELVLQNVSSFKVMEVKGRLLCQIIFSNGKKLTKEWFTIHELEKYSL</sequence>
<gene>
    <name evidence="2" type="primary">comGF</name>
    <name evidence="2" type="ORF">GCM10008967_40330</name>
</gene>
<organism evidence="2 3">
    <name type="scientific">Bacillus carboniphilus</name>
    <dbReference type="NCBI Taxonomy" id="86663"/>
    <lineage>
        <taxon>Bacteria</taxon>
        <taxon>Bacillati</taxon>
        <taxon>Bacillota</taxon>
        <taxon>Bacilli</taxon>
        <taxon>Bacillales</taxon>
        <taxon>Bacillaceae</taxon>
        <taxon>Bacillus</taxon>
    </lineage>
</organism>
<reference evidence="3" key="1">
    <citation type="journal article" date="2019" name="Int. J. Syst. Evol. Microbiol.">
        <title>The Global Catalogue of Microorganisms (GCM) 10K type strain sequencing project: providing services to taxonomists for standard genome sequencing and annotation.</title>
        <authorList>
            <consortium name="The Broad Institute Genomics Platform"/>
            <consortium name="The Broad Institute Genome Sequencing Center for Infectious Disease"/>
            <person name="Wu L."/>
            <person name="Ma J."/>
        </authorList>
    </citation>
    <scope>NUCLEOTIDE SEQUENCE [LARGE SCALE GENOMIC DNA]</scope>
    <source>
        <strain evidence="3">JCM 9731</strain>
    </source>
</reference>
<dbReference type="InterPro" id="IPR016977">
    <property type="entry name" value="ComGF"/>
</dbReference>
<proteinExistence type="predicted"/>
<dbReference type="RefSeq" id="WP_343803383.1">
    <property type="nucleotide sequence ID" value="NZ_BAAADJ010000064.1"/>
</dbReference>
<protein>
    <submittedName>
        <fullName evidence="2">Competence type IV pilus minor pilin ComGF</fullName>
    </submittedName>
</protein>
<keyword evidence="1" id="KW-1133">Transmembrane helix</keyword>
<comment type="caution">
    <text evidence="2">The sequence shown here is derived from an EMBL/GenBank/DDBJ whole genome shotgun (WGS) entry which is preliminary data.</text>
</comment>
<dbReference type="Pfam" id="PF15980">
    <property type="entry name" value="ComGF"/>
    <property type="match status" value="1"/>
</dbReference>
<keyword evidence="1" id="KW-0472">Membrane</keyword>
<dbReference type="Proteomes" id="UP001500782">
    <property type="component" value="Unassembled WGS sequence"/>
</dbReference>
<evidence type="ECO:0000256" key="1">
    <source>
        <dbReference type="SAM" id="Phobius"/>
    </source>
</evidence>